<dbReference type="Pfam" id="PF05603">
    <property type="entry name" value="Hikeshi-like_N"/>
    <property type="match status" value="1"/>
</dbReference>
<dbReference type="InterPro" id="IPR008493">
    <property type="entry name" value="Hikeshi-like_N"/>
</dbReference>
<dbReference type="OrthoDB" id="10248398at2759"/>
<evidence type="ECO:0000313" key="4">
    <source>
        <dbReference type="EMBL" id="EJK64196.1"/>
    </source>
</evidence>
<dbReference type="GO" id="GO:0006606">
    <property type="term" value="P:protein import into nucleus"/>
    <property type="evidence" value="ECO:0007669"/>
    <property type="project" value="TreeGrafter"/>
</dbReference>
<dbReference type="GO" id="GO:0061608">
    <property type="term" value="F:nuclear import signal receptor activity"/>
    <property type="evidence" value="ECO:0007669"/>
    <property type="project" value="TreeGrafter"/>
</dbReference>
<evidence type="ECO:0008006" key="6">
    <source>
        <dbReference type="Google" id="ProtNLM"/>
    </source>
</evidence>
<proteinExistence type="inferred from homology"/>
<feature type="domain" description="Hikeshi-like C-terminal" evidence="3">
    <location>
        <begin position="149"/>
        <end position="202"/>
    </location>
</feature>
<protein>
    <recommendedName>
        <fullName evidence="6">Hikeshi-like domain-containing protein</fullName>
    </recommendedName>
</protein>
<dbReference type="Proteomes" id="UP000266841">
    <property type="component" value="Unassembled WGS sequence"/>
</dbReference>
<dbReference type="Pfam" id="PF21057">
    <property type="entry name" value="Hikeshi-like_C"/>
    <property type="match status" value="1"/>
</dbReference>
<sequence length="209" mass="22622">MSQPFGLLIPGAPVRTDFVASDPSGSRFALALSGITGRDISAVSELVFFLLPGVSLPEDTGAMLFWQIISVPASNNMTSTPFAPPSTTTEFELMGAITNDRPSGSFRTGWATNETLSTAMNSSNVVTINLGVSLEPISQIRNVGVRIDNTANVARFIAKDLFNYMSSFDNGTGGAGNMVVPRNIFDRWMNRFEARSRADPHFYLKKADD</sequence>
<evidence type="ECO:0000259" key="3">
    <source>
        <dbReference type="Pfam" id="PF21057"/>
    </source>
</evidence>
<comment type="similarity">
    <text evidence="1">Belongs to the OPI10 family.</text>
</comment>
<evidence type="ECO:0000259" key="2">
    <source>
        <dbReference type="Pfam" id="PF05603"/>
    </source>
</evidence>
<comment type="caution">
    <text evidence="4">The sequence shown here is derived from an EMBL/GenBank/DDBJ whole genome shotgun (WGS) entry which is preliminary data.</text>
</comment>
<evidence type="ECO:0000256" key="1">
    <source>
        <dbReference type="ARBA" id="ARBA00006623"/>
    </source>
</evidence>
<keyword evidence="5" id="KW-1185">Reference proteome</keyword>
<dbReference type="eggNOG" id="KOG4067">
    <property type="taxonomic scope" value="Eukaryota"/>
</dbReference>
<dbReference type="PANTHER" id="PTHR12925:SF0">
    <property type="entry name" value="PROTEIN HIKESHI"/>
    <property type="match status" value="1"/>
</dbReference>
<dbReference type="GO" id="GO:0005634">
    <property type="term" value="C:nucleus"/>
    <property type="evidence" value="ECO:0007669"/>
    <property type="project" value="TreeGrafter"/>
</dbReference>
<feature type="domain" description="Hikeshi-like N-terminal" evidence="2">
    <location>
        <begin position="9"/>
        <end position="142"/>
    </location>
</feature>
<gene>
    <name evidence="4" type="ORF">THAOC_15100</name>
</gene>
<dbReference type="EMBL" id="AGNL01017538">
    <property type="protein sequence ID" value="EJK64196.1"/>
    <property type="molecule type" value="Genomic_DNA"/>
</dbReference>
<name>K0STA3_THAOC</name>
<evidence type="ECO:0000313" key="5">
    <source>
        <dbReference type="Proteomes" id="UP000266841"/>
    </source>
</evidence>
<dbReference type="GO" id="GO:0005829">
    <property type="term" value="C:cytosol"/>
    <property type="evidence" value="ECO:0007669"/>
    <property type="project" value="TreeGrafter"/>
</dbReference>
<dbReference type="OMA" id="MPLLDQW"/>
<dbReference type="InterPro" id="IPR031318">
    <property type="entry name" value="OPI10"/>
</dbReference>
<accession>K0STA3</accession>
<organism evidence="4 5">
    <name type="scientific">Thalassiosira oceanica</name>
    <name type="common">Marine diatom</name>
    <dbReference type="NCBI Taxonomy" id="159749"/>
    <lineage>
        <taxon>Eukaryota</taxon>
        <taxon>Sar</taxon>
        <taxon>Stramenopiles</taxon>
        <taxon>Ochrophyta</taxon>
        <taxon>Bacillariophyta</taxon>
        <taxon>Coscinodiscophyceae</taxon>
        <taxon>Thalassiosirophycidae</taxon>
        <taxon>Thalassiosirales</taxon>
        <taxon>Thalassiosiraceae</taxon>
        <taxon>Thalassiosira</taxon>
    </lineage>
</organism>
<reference evidence="4 5" key="1">
    <citation type="journal article" date="2012" name="Genome Biol.">
        <title>Genome and low-iron response of an oceanic diatom adapted to chronic iron limitation.</title>
        <authorList>
            <person name="Lommer M."/>
            <person name="Specht M."/>
            <person name="Roy A.S."/>
            <person name="Kraemer L."/>
            <person name="Andreson R."/>
            <person name="Gutowska M.A."/>
            <person name="Wolf J."/>
            <person name="Bergner S.V."/>
            <person name="Schilhabel M.B."/>
            <person name="Klostermeier U.C."/>
            <person name="Beiko R.G."/>
            <person name="Rosenstiel P."/>
            <person name="Hippler M."/>
            <person name="Laroche J."/>
        </authorList>
    </citation>
    <scope>NUCLEOTIDE SEQUENCE [LARGE SCALE GENOMIC DNA]</scope>
    <source>
        <strain evidence="4 5">CCMP1005</strain>
    </source>
</reference>
<dbReference type="PANTHER" id="PTHR12925">
    <property type="entry name" value="HIKESHI FAMILY MEMBER"/>
    <property type="match status" value="1"/>
</dbReference>
<dbReference type="AlphaFoldDB" id="K0STA3"/>
<dbReference type="InterPro" id="IPR048364">
    <property type="entry name" value="Hikeshi-like_C"/>
</dbReference>